<comment type="caution">
    <text evidence="1">The sequence shown here is derived from an EMBL/GenBank/DDBJ whole genome shotgun (WGS) entry which is preliminary data.</text>
</comment>
<accession>X6MAG1</accession>
<evidence type="ECO:0000313" key="2">
    <source>
        <dbReference type="Proteomes" id="UP000023152"/>
    </source>
</evidence>
<proteinExistence type="predicted"/>
<keyword evidence="2" id="KW-1185">Reference proteome</keyword>
<dbReference type="EMBL" id="ASPP01023059">
    <property type="protein sequence ID" value="ETO10854.1"/>
    <property type="molecule type" value="Genomic_DNA"/>
</dbReference>
<dbReference type="AlphaFoldDB" id="X6MAG1"/>
<reference evidence="1 2" key="1">
    <citation type="journal article" date="2013" name="Curr. Biol.">
        <title>The Genome of the Foraminiferan Reticulomyxa filosa.</title>
        <authorList>
            <person name="Glockner G."/>
            <person name="Hulsmann N."/>
            <person name="Schleicher M."/>
            <person name="Noegel A.A."/>
            <person name="Eichinger L."/>
            <person name="Gallinger C."/>
            <person name="Pawlowski J."/>
            <person name="Sierra R."/>
            <person name="Euteneuer U."/>
            <person name="Pillet L."/>
            <person name="Moustafa A."/>
            <person name="Platzer M."/>
            <person name="Groth M."/>
            <person name="Szafranski K."/>
            <person name="Schliwa M."/>
        </authorList>
    </citation>
    <scope>NUCLEOTIDE SEQUENCE [LARGE SCALE GENOMIC DNA]</scope>
</reference>
<gene>
    <name evidence="1" type="ORF">RFI_26523</name>
</gene>
<protein>
    <submittedName>
        <fullName evidence="1">Uncharacterized protein</fullName>
    </submittedName>
</protein>
<organism evidence="1 2">
    <name type="scientific">Reticulomyxa filosa</name>
    <dbReference type="NCBI Taxonomy" id="46433"/>
    <lineage>
        <taxon>Eukaryota</taxon>
        <taxon>Sar</taxon>
        <taxon>Rhizaria</taxon>
        <taxon>Retaria</taxon>
        <taxon>Foraminifera</taxon>
        <taxon>Monothalamids</taxon>
        <taxon>Reticulomyxidae</taxon>
        <taxon>Reticulomyxa</taxon>
    </lineage>
</organism>
<sequence length="94" mass="11051">MKKKKIKKEDNVEKIKKIKKIKKKRLKRYQKKKKEKNLSAFSVPICVRLIGFKSSGPDVLKDHAGQWNAINEEQAPNVKKKEKLDQIKLLNVLR</sequence>
<evidence type="ECO:0000313" key="1">
    <source>
        <dbReference type="EMBL" id="ETO10854.1"/>
    </source>
</evidence>
<name>X6MAG1_RETFI</name>
<dbReference type="Proteomes" id="UP000023152">
    <property type="component" value="Unassembled WGS sequence"/>
</dbReference>